<evidence type="ECO:0000256" key="3">
    <source>
        <dbReference type="ARBA" id="ARBA00022475"/>
    </source>
</evidence>
<feature type="binding site" evidence="15">
    <location>
        <position position="65"/>
    </location>
    <ligand>
        <name>Zn(2+)</name>
        <dbReference type="ChEBI" id="CHEBI:29105"/>
        <note>catalytic</note>
    </ligand>
</feature>
<dbReference type="RefSeq" id="WP_317835342.1">
    <property type="nucleotide sequence ID" value="NZ_CP136920.1"/>
</dbReference>
<evidence type="ECO:0000256" key="2">
    <source>
        <dbReference type="ARBA" id="ARBA00007931"/>
    </source>
</evidence>
<gene>
    <name evidence="18" type="ORF">RZN69_06885</name>
</gene>
<keyword evidence="5 16" id="KW-0812">Transmembrane</keyword>
<evidence type="ECO:0000256" key="4">
    <source>
        <dbReference type="ARBA" id="ARBA00022670"/>
    </source>
</evidence>
<keyword evidence="8" id="KW-0378">Hydrolase</keyword>
<dbReference type="PIRSF" id="PIRSF006404">
    <property type="entry name" value="UCP006404_Pept_M50_CBS"/>
    <property type="match status" value="1"/>
</dbReference>
<proteinExistence type="inferred from homology"/>
<evidence type="ECO:0000256" key="10">
    <source>
        <dbReference type="ARBA" id="ARBA00022989"/>
    </source>
</evidence>
<evidence type="ECO:0000256" key="5">
    <source>
        <dbReference type="ARBA" id="ARBA00022692"/>
    </source>
</evidence>
<keyword evidence="11" id="KW-0482">Metalloprotease</keyword>
<keyword evidence="13 16" id="KW-0472">Membrane</keyword>
<keyword evidence="19" id="KW-1185">Reference proteome</keyword>
<keyword evidence="7" id="KW-0677">Repeat</keyword>
<dbReference type="GO" id="GO:0008237">
    <property type="term" value="F:metallopeptidase activity"/>
    <property type="evidence" value="ECO:0007669"/>
    <property type="project" value="UniProtKB-KW"/>
</dbReference>
<evidence type="ECO:0000256" key="14">
    <source>
        <dbReference type="PIRSR" id="PIRSR006404-1"/>
    </source>
</evidence>
<protein>
    <submittedName>
        <fullName evidence="18">Site-2 protease family protein</fullName>
    </submittedName>
</protein>
<evidence type="ECO:0000256" key="1">
    <source>
        <dbReference type="ARBA" id="ARBA00004651"/>
    </source>
</evidence>
<dbReference type="Pfam" id="PF02163">
    <property type="entry name" value="Peptidase_M50"/>
    <property type="match status" value="2"/>
</dbReference>
<feature type="transmembrane region" description="Helical" evidence="16">
    <location>
        <begin position="12"/>
        <end position="33"/>
    </location>
</feature>
<comment type="subcellular location">
    <subcellularLocation>
        <location evidence="1">Cell membrane</location>
        <topology evidence="1">Multi-pass membrane protein</topology>
    </subcellularLocation>
</comment>
<dbReference type="KEGG" id="puo:RZN69_06885"/>
<accession>A0AAQ3QXA1</accession>
<evidence type="ECO:0000256" key="6">
    <source>
        <dbReference type="ARBA" id="ARBA00022723"/>
    </source>
</evidence>
<evidence type="ECO:0000256" key="16">
    <source>
        <dbReference type="SAM" id="Phobius"/>
    </source>
</evidence>
<dbReference type="PANTHER" id="PTHR39188:SF3">
    <property type="entry name" value="STAGE IV SPORULATION PROTEIN FB"/>
    <property type="match status" value="1"/>
</dbReference>
<dbReference type="AlphaFoldDB" id="A0AAQ3QXA1"/>
<feature type="active site" evidence="14">
    <location>
        <position position="62"/>
    </location>
</feature>
<evidence type="ECO:0000256" key="15">
    <source>
        <dbReference type="PIRSR" id="PIRSR006404-2"/>
    </source>
</evidence>
<evidence type="ECO:0000256" key="12">
    <source>
        <dbReference type="ARBA" id="ARBA00023122"/>
    </source>
</evidence>
<feature type="transmembrane region" description="Helical" evidence="16">
    <location>
        <begin position="103"/>
        <end position="122"/>
    </location>
</feature>
<sequence>MKKIRWSYPLFRIFGIRVDLHITFLLLLGLFCWEGHQAHQWAGALAAFIGIILAFTSVLLHELGHCLTAATYGIKTPRILLMPIGGMAQMTHIPRDPNAELKITLAGPLVNFVIAGLLFLIVGAPDMRFWYIELFSLNAMNLARLTIVWNLTMGLFNLLPVFPMDGGRILRALLAKRFDYLDATRIATYTAKVFIVIGVSLALMWGENYLMIALFAFIWIGGEAEYQQVRFLENYAGLTIGDVVTPWAGGPNDPALKNWPSLSATWPLEVYARHFETKPEAFYPVYHDGKFIGVVDTARLKSALHVAKQHRNEAIRQDKGNA</sequence>
<feature type="binding site" evidence="15">
    <location>
        <position position="165"/>
    </location>
    <ligand>
        <name>Zn(2+)</name>
        <dbReference type="ChEBI" id="CHEBI:29105"/>
        <note>catalytic</note>
    </ligand>
</feature>
<feature type="transmembrane region" description="Helical" evidence="16">
    <location>
        <begin position="39"/>
        <end position="60"/>
    </location>
</feature>
<dbReference type="InterPro" id="IPR008915">
    <property type="entry name" value="Peptidase_M50"/>
</dbReference>
<evidence type="ECO:0000313" key="19">
    <source>
        <dbReference type="Proteomes" id="UP001304300"/>
    </source>
</evidence>
<feature type="binding site" evidence="15">
    <location>
        <position position="61"/>
    </location>
    <ligand>
        <name>Zn(2+)</name>
        <dbReference type="ChEBI" id="CHEBI:29105"/>
        <note>catalytic</note>
    </ligand>
</feature>
<dbReference type="InterPro" id="IPR016483">
    <property type="entry name" value="UCP006404_Pept_M50_CBS"/>
</dbReference>
<keyword evidence="12" id="KW-0129">CBS domain</keyword>
<dbReference type="EMBL" id="CP136920">
    <property type="protein sequence ID" value="WOO42812.1"/>
    <property type="molecule type" value="Genomic_DNA"/>
</dbReference>
<organism evidence="18 19">
    <name type="scientific">Rubellicoccus peritrichatus</name>
    <dbReference type="NCBI Taxonomy" id="3080537"/>
    <lineage>
        <taxon>Bacteria</taxon>
        <taxon>Pseudomonadati</taxon>
        <taxon>Verrucomicrobiota</taxon>
        <taxon>Opitutia</taxon>
        <taxon>Puniceicoccales</taxon>
        <taxon>Cerasicoccaceae</taxon>
        <taxon>Rubellicoccus</taxon>
    </lineage>
</organism>
<dbReference type="Proteomes" id="UP001304300">
    <property type="component" value="Chromosome"/>
</dbReference>
<evidence type="ECO:0000259" key="17">
    <source>
        <dbReference type="Pfam" id="PF02163"/>
    </source>
</evidence>
<dbReference type="GO" id="GO:0006508">
    <property type="term" value="P:proteolysis"/>
    <property type="evidence" value="ECO:0007669"/>
    <property type="project" value="UniProtKB-KW"/>
</dbReference>
<feature type="transmembrane region" description="Helical" evidence="16">
    <location>
        <begin position="142"/>
        <end position="162"/>
    </location>
</feature>
<evidence type="ECO:0000256" key="7">
    <source>
        <dbReference type="ARBA" id="ARBA00022737"/>
    </source>
</evidence>
<keyword evidence="9 15" id="KW-0862">Zinc</keyword>
<keyword evidence="3" id="KW-1003">Cell membrane</keyword>
<feature type="domain" description="Peptidase M50" evidence="17">
    <location>
        <begin position="137"/>
        <end position="197"/>
    </location>
</feature>
<dbReference type="PANTHER" id="PTHR39188">
    <property type="entry name" value="MEMBRANE-ASSOCIATED ZINC METALLOPROTEASE M50B"/>
    <property type="match status" value="1"/>
</dbReference>
<name>A0AAQ3QXA1_9BACT</name>
<keyword evidence="6 15" id="KW-0479">Metal-binding</keyword>
<evidence type="ECO:0000256" key="8">
    <source>
        <dbReference type="ARBA" id="ARBA00022801"/>
    </source>
</evidence>
<keyword evidence="10 16" id="KW-1133">Transmembrane helix</keyword>
<keyword evidence="4 18" id="KW-0645">Protease</keyword>
<evidence type="ECO:0000256" key="13">
    <source>
        <dbReference type="ARBA" id="ARBA00023136"/>
    </source>
</evidence>
<dbReference type="CDD" id="cd06164">
    <property type="entry name" value="S2P-M50_SpoIVFB_CBS"/>
    <property type="match status" value="1"/>
</dbReference>
<evidence type="ECO:0000256" key="9">
    <source>
        <dbReference type="ARBA" id="ARBA00022833"/>
    </source>
</evidence>
<comment type="cofactor">
    <cofactor evidence="15">
        <name>Zn(2+)</name>
        <dbReference type="ChEBI" id="CHEBI:29105"/>
    </cofactor>
    <text evidence="15">Binds 1 zinc ion per subunit.</text>
</comment>
<comment type="similarity">
    <text evidence="2">Belongs to the peptidase M50B family.</text>
</comment>
<dbReference type="GO" id="GO:0046872">
    <property type="term" value="F:metal ion binding"/>
    <property type="evidence" value="ECO:0007669"/>
    <property type="project" value="UniProtKB-KW"/>
</dbReference>
<reference evidence="18 19" key="1">
    <citation type="submission" date="2023-10" db="EMBL/GenBank/DDBJ databases">
        <title>Rubellicoccus peritrichatus gen. nov., sp. nov., isolated from an algae of coral reef tank.</title>
        <authorList>
            <person name="Luo J."/>
        </authorList>
    </citation>
    <scope>NUCLEOTIDE SEQUENCE [LARGE SCALE GENOMIC DNA]</scope>
    <source>
        <strain evidence="18 19">CR14</strain>
    </source>
</reference>
<dbReference type="GO" id="GO:0005886">
    <property type="term" value="C:plasma membrane"/>
    <property type="evidence" value="ECO:0007669"/>
    <property type="project" value="UniProtKB-SubCell"/>
</dbReference>
<evidence type="ECO:0000256" key="11">
    <source>
        <dbReference type="ARBA" id="ARBA00023049"/>
    </source>
</evidence>
<evidence type="ECO:0000313" key="18">
    <source>
        <dbReference type="EMBL" id="WOO42812.1"/>
    </source>
</evidence>
<feature type="transmembrane region" description="Helical" evidence="16">
    <location>
        <begin position="183"/>
        <end position="203"/>
    </location>
</feature>
<feature type="domain" description="Peptidase M50" evidence="17">
    <location>
        <begin position="51"/>
        <end position="122"/>
    </location>
</feature>